<dbReference type="GeneID" id="24608799"/>
<dbReference type="OrthoDB" id="11206at10239"/>
<keyword evidence="2" id="KW-1185">Reference proteome</keyword>
<accession>A0A0A0RVJ6</accession>
<reference evidence="1 2" key="1">
    <citation type="journal article" date="2015" name="Genome Announc.">
        <title>Complete Genome of Bacillus megaterium Podophage Pookie.</title>
        <authorList>
            <person name="Ladzekpo T.N."/>
            <person name="DeCrescenzo A.J."/>
            <person name="Hernandez A.C."/>
            <person name="Kuty Everett G.F."/>
        </authorList>
    </citation>
    <scope>NUCLEOTIDE SEQUENCE [LARGE SCALE GENOMIC DNA]</scope>
</reference>
<dbReference type="Gene3D" id="1.10.260.40">
    <property type="entry name" value="lambda repressor-like DNA-binding domains"/>
    <property type="match status" value="1"/>
</dbReference>
<sequence>MLNREEKKNARSAVSGLMNVACARCTTPNECEGCPIQAAMQSMYCLIEGKESWKKATAGITERRYRKLRAQGFHDADIAEIYGITPKQLLDFKRREGMIATHLTDEDIRELRRLRNEEKWKYQDIAEKYGITPTYASEVARGKRFPEVV</sequence>
<dbReference type="Proteomes" id="UP000030209">
    <property type="component" value="Segment"/>
</dbReference>
<evidence type="ECO:0000313" key="2">
    <source>
        <dbReference type="Proteomes" id="UP000030209"/>
    </source>
</evidence>
<protein>
    <submittedName>
        <fullName evidence="1">Transcriptional regulator</fullName>
    </submittedName>
</protein>
<dbReference type="SUPFAM" id="SSF47413">
    <property type="entry name" value="lambda repressor-like DNA-binding domains"/>
    <property type="match status" value="1"/>
</dbReference>
<dbReference type="EMBL" id="KM236248">
    <property type="protein sequence ID" value="AIW03728.1"/>
    <property type="molecule type" value="Genomic_DNA"/>
</dbReference>
<dbReference type="InterPro" id="IPR010982">
    <property type="entry name" value="Lambda_DNA-bd_dom_sf"/>
</dbReference>
<dbReference type="KEGG" id="vg:24608799"/>
<dbReference type="GO" id="GO:0003677">
    <property type="term" value="F:DNA binding"/>
    <property type="evidence" value="ECO:0007669"/>
    <property type="project" value="InterPro"/>
</dbReference>
<organism evidence="1 2">
    <name type="scientific">Bacillus phage Pookie</name>
    <dbReference type="NCBI Taxonomy" id="1540093"/>
    <lineage>
        <taxon>Viruses</taxon>
        <taxon>Duplodnaviria</taxon>
        <taxon>Heunggongvirae</taxon>
        <taxon>Uroviricota</taxon>
        <taxon>Caudoviricetes</taxon>
        <taxon>Pagevirus</taxon>
        <taxon>Pagevirus pookie</taxon>
    </lineage>
</organism>
<dbReference type="RefSeq" id="YP_009152842.1">
    <property type="nucleotide sequence ID" value="NC_027394.1"/>
</dbReference>
<proteinExistence type="predicted"/>
<dbReference type="InterPro" id="IPR001387">
    <property type="entry name" value="Cro/C1-type_HTH"/>
</dbReference>
<name>A0A0A0RVJ6_9CAUD</name>
<gene>
    <name evidence="1" type="ORF">CPT_Pookie43</name>
</gene>
<evidence type="ECO:0000313" key="1">
    <source>
        <dbReference type="EMBL" id="AIW03728.1"/>
    </source>
</evidence>
<dbReference type="CDD" id="cd00093">
    <property type="entry name" value="HTH_XRE"/>
    <property type="match status" value="1"/>
</dbReference>